<comment type="similarity">
    <text evidence="3 11">Belongs to the GSP F family.</text>
</comment>
<keyword evidence="9 12" id="KW-0472">Membrane</keyword>
<keyword evidence="5" id="KW-1003">Cell membrane</keyword>
<keyword evidence="8 12" id="KW-1133">Transmembrane helix</keyword>
<evidence type="ECO:0000256" key="6">
    <source>
        <dbReference type="ARBA" id="ARBA00022519"/>
    </source>
</evidence>
<gene>
    <name evidence="14" type="primary">epsF_3</name>
    <name evidence="14" type="ORF">SMSP2_02391</name>
</gene>
<feature type="transmembrane region" description="Helical" evidence="12">
    <location>
        <begin position="263"/>
        <end position="287"/>
    </location>
</feature>
<keyword evidence="6" id="KW-0997">Cell inner membrane</keyword>
<evidence type="ECO:0000256" key="4">
    <source>
        <dbReference type="ARBA" id="ARBA00022448"/>
    </source>
</evidence>
<feature type="domain" description="Type II secretion system protein GspF" evidence="13">
    <location>
        <begin position="68"/>
        <end position="191"/>
    </location>
</feature>
<evidence type="ECO:0000259" key="13">
    <source>
        <dbReference type="Pfam" id="PF00482"/>
    </source>
</evidence>
<evidence type="ECO:0000256" key="5">
    <source>
        <dbReference type="ARBA" id="ARBA00022475"/>
    </source>
</evidence>
<dbReference type="InterPro" id="IPR042094">
    <property type="entry name" value="T2SS_GspF_sf"/>
</dbReference>
<feature type="transmembrane region" description="Helical" evidence="12">
    <location>
        <begin position="375"/>
        <end position="395"/>
    </location>
</feature>
<dbReference type="PROSITE" id="PS00874">
    <property type="entry name" value="T2SP_F"/>
    <property type="match status" value="1"/>
</dbReference>
<dbReference type="EMBL" id="CP019646">
    <property type="protein sequence ID" value="AQQ72012.1"/>
    <property type="molecule type" value="Genomic_DNA"/>
</dbReference>
<sequence length="401" mass="44450">MPRFKYILKDPEGNQRSGMRDAGNQADIIRWARKKGMKPIHIQQVAQKGKAGKKVAKRRVKLDHLSAFCWQLNAMMGGGVPITEAFDTIAQDVGNPYFEYIISEMSSDIKAGQTLSQAVGKYPNVFNTMFNAMIIAGEQSGNLPAVFEKLANYYVKRDEINRRVRSALAYPAFVVVFVIVIIAIMATFVIPKFTEMFSMFGDKPLPAFTVGFLAVYNGMKDHFLLFSGITAAVVMVLVYYGRTKTGHKNYSRLALRFPLIKGIIKNAFVSTYCTTMATMLASGVSILETLNILKQMTGNDVIKKTVTDTSKRITEGQNICDAMGSTGFYPNLLLKMVDIGEKSGTISPIMDKTSDYFQKKLNEAISSMTAMLEPIMIVVVGAIVLVVVLALYLPIFTMSDF</sequence>
<dbReference type="GO" id="GO:0005886">
    <property type="term" value="C:plasma membrane"/>
    <property type="evidence" value="ECO:0007669"/>
    <property type="project" value="UniProtKB-SubCell"/>
</dbReference>
<comment type="subcellular location">
    <subcellularLocation>
        <location evidence="2">Cell inner membrane</location>
        <topology evidence="2">Multi-pass membrane protein</topology>
    </subcellularLocation>
    <subcellularLocation>
        <location evidence="11">Cell membrane</location>
        <topology evidence="11">Multi-pass membrane protein</topology>
    </subcellularLocation>
</comment>
<evidence type="ECO:0000256" key="1">
    <source>
        <dbReference type="ARBA" id="ARBA00002684"/>
    </source>
</evidence>
<dbReference type="InterPro" id="IPR001992">
    <property type="entry name" value="T2SS_GspF/T4SS_PilC_CS"/>
</dbReference>
<evidence type="ECO:0000256" key="10">
    <source>
        <dbReference type="ARBA" id="ARBA00030750"/>
    </source>
</evidence>
<feature type="domain" description="Type II secretion system protein GspF" evidence="13">
    <location>
        <begin position="272"/>
        <end position="394"/>
    </location>
</feature>
<evidence type="ECO:0000256" key="7">
    <source>
        <dbReference type="ARBA" id="ARBA00022692"/>
    </source>
</evidence>
<proteinExistence type="inferred from homology"/>
<feature type="transmembrane region" description="Helical" evidence="12">
    <location>
        <begin position="167"/>
        <end position="190"/>
    </location>
</feature>
<evidence type="ECO:0000256" key="11">
    <source>
        <dbReference type="RuleBase" id="RU003923"/>
    </source>
</evidence>
<dbReference type="FunFam" id="1.20.81.30:FF:000001">
    <property type="entry name" value="Type II secretion system protein F"/>
    <property type="match status" value="1"/>
</dbReference>
<evidence type="ECO:0000256" key="12">
    <source>
        <dbReference type="SAM" id="Phobius"/>
    </source>
</evidence>
<feature type="transmembrane region" description="Helical" evidence="12">
    <location>
        <begin position="223"/>
        <end position="242"/>
    </location>
</feature>
<dbReference type="Pfam" id="PF00482">
    <property type="entry name" value="T2SSF"/>
    <property type="match status" value="2"/>
</dbReference>
<dbReference type="STRING" id="1851148.SMSP2_02391"/>
<keyword evidence="7 11" id="KW-0812">Transmembrane</keyword>
<evidence type="ECO:0000256" key="9">
    <source>
        <dbReference type="ARBA" id="ARBA00023136"/>
    </source>
</evidence>
<keyword evidence="15" id="KW-1185">Reference proteome</keyword>
<dbReference type="RefSeq" id="WP_186804703.1">
    <property type="nucleotide sequence ID" value="NZ_CP019646.1"/>
</dbReference>
<comment type="function">
    <text evidence="1">Component of the type II secretion system inner membrane complex required for the energy-dependent secretion of extracellular factors such as proteases and toxins from the periplasm.</text>
</comment>
<evidence type="ECO:0000256" key="3">
    <source>
        <dbReference type="ARBA" id="ARBA00005745"/>
    </source>
</evidence>
<protein>
    <recommendedName>
        <fullName evidence="10">General secretion pathway protein F</fullName>
    </recommendedName>
</protein>
<dbReference type="KEGG" id="pbas:SMSP2_02391"/>
<keyword evidence="4 11" id="KW-0813">Transport</keyword>
<evidence type="ECO:0000313" key="15">
    <source>
        <dbReference type="Proteomes" id="UP000188181"/>
    </source>
</evidence>
<evidence type="ECO:0000256" key="8">
    <source>
        <dbReference type="ARBA" id="ARBA00022989"/>
    </source>
</evidence>
<dbReference type="InterPro" id="IPR003004">
    <property type="entry name" value="GspF/PilC"/>
</dbReference>
<evidence type="ECO:0000256" key="2">
    <source>
        <dbReference type="ARBA" id="ARBA00004429"/>
    </source>
</evidence>
<evidence type="ECO:0000313" key="14">
    <source>
        <dbReference type="EMBL" id="AQQ72012.1"/>
    </source>
</evidence>
<dbReference type="AlphaFoldDB" id="A0A1Q2MIC5"/>
<dbReference type="GO" id="GO:0009306">
    <property type="term" value="P:protein secretion"/>
    <property type="evidence" value="ECO:0007669"/>
    <property type="project" value="InterPro"/>
</dbReference>
<reference evidence="15" key="1">
    <citation type="submission" date="2017-02" db="EMBL/GenBank/DDBJ databases">
        <title>Comparative genomics and description of representatives of a novel lineage of planctomycetes thriving in anoxic sediments.</title>
        <authorList>
            <person name="Spring S."/>
            <person name="Bunk B."/>
            <person name="Sproer C."/>
        </authorList>
    </citation>
    <scope>NUCLEOTIDE SEQUENCE [LARGE SCALE GENOMIC DNA]</scope>
    <source>
        <strain evidence="15">SM-Chi-D1</strain>
    </source>
</reference>
<accession>A0A1Q2MIC5</accession>
<organism evidence="14 15">
    <name type="scientific">Limihaloglobus sulfuriphilus</name>
    <dbReference type="NCBI Taxonomy" id="1851148"/>
    <lineage>
        <taxon>Bacteria</taxon>
        <taxon>Pseudomonadati</taxon>
        <taxon>Planctomycetota</taxon>
        <taxon>Phycisphaerae</taxon>
        <taxon>Sedimentisphaerales</taxon>
        <taxon>Sedimentisphaeraceae</taxon>
        <taxon>Limihaloglobus</taxon>
    </lineage>
</organism>
<dbReference type="PRINTS" id="PR00812">
    <property type="entry name" value="BCTERIALGSPF"/>
</dbReference>
<dbReference type="InterPro" id="IPR018076">
    <property type="entry name" value="T2SS_GspF_dom"/>
</dbReference>
<dbReference type="Gene3D" id="1.20.81.30">
    <property type="entry name" value="Type II secretion system (T2SS), domain F"/>
    <property type="match status" value="2"/>
</dbReference>
<dbReference type="PANTHER" id="PTHR30012:SF0">
    <property type="entry name" value="TYPE II SECRETION SYSTEM PROTEIN F-RELATED"/>
    <property type="match status" value="1"/>
</dbReference>
<dbReference type="PANTHER" id="PTHR30012">
    <property type="entry name" value="GENERAL SECRETION PATHWAY PROTEIN"/>
    <property type="match status" value="1"/>
</dbReference>
<dbReference type="Proteomes" id="UP000188181">
    <property type="component" value="Chromosome"/>
</dbReference>
<name>A0A1Q2MIC5_9BACT</name>